<feature type="domain" description="DUF6533" evidence="2">
    <location>
        <begin position="24"/>
        <end position="69"/>
    </location>
</feature>
<evidence type="ECO:0000259" key="2">
    <source>
        <dbReference type="Pfam" id="PF20151"/>
    </source>
</evidence>
<protein>
    <recommendedName>
        <fullName evidence="2">DUF6533 domain-containing protein</fullName>
    </recommendedName>
</protein>
<organism evidence="3 4">
    <name type="scientific">Gymnopus androsaceus JB14</name>
    <dbReference type="NCBI Taxonomy" id="1447944"/>
    <lineage>
        <taxon>Eukaryota</taxon>
        <taxon>Fungi</taxon>
        <taxon>Dikarya</taxon>
        <taxon>Basidiomycota</taxon>
        <taxon>Agaricomycotina</taxon>
        <taxon>Agaricomycetes</taxon>
        <taxon>Agaricomycetidae</taxon>
        <taxon>Agaricales</taxon>
        <taxon>Marasmiineae</taxon>
        <taxon>Omphalotaceae</taxon>
        <taxon>Gymnopus</taxon>
    </lineage>
</organism>
<dbReference type="Pfam" id="PF20151">
    <property type="entry name" value="DUF6533"/>
    <property type="match status" value="1"/>
</dbReference>
<proteinExistence type="predicted"/>
<accession>A0A6A4HF13</accession>
<dbReference type="EMBL" id="ML769516">
    <property type="protein sequence ID" value="KAE9396288.1"/>
    <property type="molecule type" value="Genomic_DNA"/>
</dbReference>
<keyword evidence="1" id="KW-0472">Membrane</keyword>
<feature type="transmembrane region" description="Helical" evidence="1">
    <location>
        <begin position="261"/>
        <end position="280"/>
    </location>
</feature>
<feature type="transmembrane region" description="Helical" evidence="1">
    <location>
        <begin position="158"/>
        <end position="181"/>
    </location>
</feature>
<evidence type="ECO:0000313" key="4">
    <source>
        <dbReference type="Proteomes" id="UP000799118"/>
    </source>
</evidence>
<keyword evidence="1" id="KW-1133">Transmembrane helix</keyword>
<feature type="transmembrane region" description="Helical" evidence="1">
    <location>
        <begin position="125"/>
        <end position="146"/>
    </location>
</feature>
<sequence>MSTAEPIPLSLELDFLNTQVAARYVIFSATTVLVWDILLHLSDDIELLLLPRSLRLPTIAYFISRYMSLAFFIFEQFAEDIEGQCTPANATKAVSMSVLGYIAVVTTLLQFLVRVKAIFCQNRFVQWFFTCIWLLAAGGASPLIFGATSGICNSLYTYYVPVISVLVHDSCVFVAISYRIYRMSLESSRKSSTPSRLDLASAWRTQFKKRIATLWGKNLPSLTRALLREGQLYYLISLTAGVSTLWLMLDTSLLPPKRLLLAPVHIAVLNVTAGHVFREVRLGRMREREMSLPHQHGSTTRDTLGPMSFSLVQDTPDEISMVDIC</sequence>
<keyword evidence="1" id="KW-0812">Transmembrane</keyword>
<dbReference type="AlphaFoldDB" id="A0A6A4HF13"/>
<feature type="transmembrane region" description="Helical" evidence="1">
    <location>
        <begin position="20"/>
        <end position="42"/>
    </location>
</feature>
<dbReference type="OrthoDB" id="3038990at2759"/>
<feature type="transmembrane region" description="Helical" evidence="1">
    <location>
        <begin position="94"/>
        <end position="113"/>
    </location>
</feature>
<evidence type="ECO:0000256" key="1">
    <source>
        <dbReference type="SAM" id="Phobius"/>
    </source>
</evidence>
<feature type="transmembrane region" description="Helical" evidence="1">
    <location>
        <begin position="54"/>
        <end position="74"/>
    </location>
</feature>
<evidence type="ECO:0000313" key="3">
    <source>
        <dbReference type="EMBL" id="KAE9396288.1"/>
    </source>
</evidence>
<reference evidence="3" key="1">
    <citation type="journal article" date="2019" name="Environ. Microbiol.">
        <title>Fungal ecological strategies reflected in gene transcription - a case study of two litter decomposers.</title>
        <authorList>
            <person name="Barbi F."/>
            <person name="Kohler A."/>
            <person name="Barry K."/>
            <person name="Baskaran P."/>
            <person name="Daum C."/>
            <person name="Fauchery L."/>
            <person name="Ihrmark K."/>
            <person name="Kuo A."/>
            <person name="LaButti K."/>
            <person name="Lipzen A."/>
            <person name="Morin E."/>
            <person name="Grigoriev I.V."/>
            <person name="Henrissat B."/>
            <person name="Lindahl B."/>
            <person name="Martin F."/>
        </authorList>
    </citation>
    <scope>NUCLEOTIDE SEQUENCE</scope>
    <source>
        <strain evidence="3">JB14</strain>
    </source>
</reference>
<name>A0A6A4HF13_9AGAR</name>
<dbReference type="InterPro" id="IPR045340">
    <property type="entry name" value="DUF6533"/>
</dbReference>
<keyword evidence="4" id="KW-1185">Reference proteome</keyword>
<feature type="transmembrane region" description="Helical" evidence="1">
    <location>
        <begin position="232"/>
        <end position="249"/>
    </location>
</feature>
<gene>
    <name evidence="3" type="ORF">BT96DRAFT_977571</name>
</gene>
<dbReference type="Proteomes" id="UP000799118">
    <property type="component" value="Unassembled WGS sequence"/>
</dbReference>